<dbReference type="Proteomes" id="UP000649179">
    <property type="component" value="Unassembled WGS sequence"/>
</dbReference>
<evidence type="ECO:0000256" key="8">
    <source>
        <dbReference type="ARBA" id="ARBA00023136"/>
    </source>
</evidence>
<reference evidence="13" key="2">
    <citation type="submission" date="2020-09" db="EMBL/GenBank/DDBJ databases">
        <authorList>
            <person name="Sun Q."/>
            <person name="Zhou Y."/>
        </authorList>
    </citation>
    <scope>NUCLEOTIDE SEQUENCE</scope>
    <source>
        <strain evidence="13">CGMCC 1.16067</strain>
    </source>
</reference>
<dbReference type="RefSeq" id="WP_188778200.1">
    <property type="nucleotide sequence ID" value="NZ_BMKQ01000001.1"/>
</dbReference>
<keyword evidence="8 11" id="KW-0472">Membrane</keyword>
<reference evidence="13" key="1">
    <citation type="journal article" date="2014" name="Int. J. Syst. Evol. Microbiol.">
        <title>Complete genome sequence of Corynebacterium casei LMG S-19264T (=DSM 44701T), isolated from a smear-ripened cheese.</title>
        <authorList>
            <consortium name="US DOE Joint Genome Institute (JGI-PGF)"/>
            <person name="Walter F."/>
            <person name="Albersmeier A."/>
            <person name="Kalinowski J."/>
            <person name="Ruckert C."/>
        </authorList>
    </citation>
    <scope>NUCLEOTIDE SEQUENCE</scope>
    <source>
        <strain evidence="13">CGMCC 1.16067</strain>
    </source>
</reference>
<dbReference type="InterPro" id="IPR018422">
    <property type="entry name" value="Cation/H_exchanger_CPA1"/>
</dbReference>
<feature type="transmembrane region" description="Helical" evidence="11">
    <location>
        <begin position="54"/>
        <end position="74"/>
    </location>
</feature>
<gene>
    <name evidence="13" type="ORF">GCM10011519_06600</name>
</gene>
<keyword evidence="9" id="KW-0739">Sodium transport</keyword>
<dbReference type="GO" id="GO:0005886">
    <property type="term" value="C:plasma membrane"/>
    <property type="evidence" value="ECO:0007669"/>
    <property type="project" value="UniProtKB-SubCell"/>
</dbReference>
<evidence type="ECO:0000256" key="5">
    <source>
        <dbReference type="ARBA" id="ARBA00022989"/>
    </source>
</evidence>
<feature type="transmembrane region" description="Helical" evidence="11">
    <location>
        <begin position="262"/>
        <end position="281"/>
    </location>
</feature>
<evidence type="ECO:0000256" key="3">
    <source>
        <dbReference type="ARBA" id="ARBA00022475"/>
    </source>
</evidence>
<keyword evidence="2" id="KW-0813">Transport</keyword>
<dbReference type="GO" id="GO:0015386">
    <property type="term" value="F:potassium:proton antiporter activity"/>
    <property type="evidence" value="ECO:0007669"/>
    <property type="project" value="TreeGrafter"/>
</dbReference>
<feature type="compositionally biased region" description="Basic and acidic residues" evidence="10">
    <location>
        <begin position="491"/>
        <end position="501"/>
    </location>
</feature>
<comment type="subcellular location">
    <subcellularLocation>
        <location evidence="1">Cell membrane</location>
        <topology evidence="1">Multi-pass membrane protein</topology>
    </subcellularLocation>
</comment>
<evidence type="ECO:0000259" key="12">
    <source>
        <dbReference type="Pfam" id="PF00999"/>
    </source>
</evidence>
<comment type="caution">
    <text evidence="13">The sequence shown here is derived from an EMBL/GenBank/DDBJ whole genome shotgun (WGS) entry which is preliminary data.</text>
</comment>
<evidence type="ECO:0000256" key="4">
    <source>
        <dbReference type="ARBA" id="ARBA00022692"/>
    </source>
</evidence>
<organism evidence="13 14">
    <name type="scientific">Marmoricola endophyticus</name>
    <dbReference type="NCBI Taxonomy" id="2040280"/>
    <lineage>
        <taxon>Bacteria</taxon>
        <taxon>Bacillati</taxon>
        <taxon>Actinomycetota</taxon>
        <taxon>Actinomycetes</taxon>
        <taxon>Propionibacteriales</taxon>
        <taxon>Nocardioidaceae</taxon>
        <taxon>Marmoricola</taxon>
    </lineage>
</organism>
<dbReference type="GO" id="GO:0015385">
    <property type="term" value="F:sodium:proton antiporter activity"/>
    <property type="evidence" value="ECO:0007669"/>
    <property type="project" value="InterPro"/>
</dbReference>
<feature type="domain" description="Cation/H+ exchanger transmembrane" evidence="12">
    <location>
        <begin position="11"/>
        <end position="441"/>
    </location>
</feature>
<proteinExistence type="predicted"/>
<evidence type="ECO:0000313" key="14">
    <source>
        <dbReference type="Proteomes" id="UP000649179"/>
    </source>
</evidence>
<dbReference type="GO" id="GO:0051453">
    <property type="term" value="P:regulation of intracellular pH"/>
    <property type="evidence" value="ECO:0007669"/>
    <property type="project" value="TreeGrafter"/>
</dbReference>
<keyword evidence="14" id="KW-1185">Reference proteome</keyword>
<dbReference type="PANTHER" id="PTHR10110">
    <property type="entry name" value="SODIUM/HYDROGEN EXCHANGER"/>
    <property type="match status" value="1"/>
</dbReference>
<evidence type="ECO:0000256" key="7">
    <source>
        <dbReference type="ARBA" id="ARBA00023065"/>
    </source>
</evidence>
<dbReference type="Pfam" id="PF00999">
    <property type="entry name" value="Na_H_Exchanger"/>
    <property type="match status" value="1"/>
</dbReference>
<dbReference type="Gene3D" id="6.10.140.1330">
    <property type="match status" value="1"/>
</dbReference>
<keyword evidence="7" id="KW-0406">Ion transport</keyword>
<evidence type="ECO:0000256" key="1">
    <source>
        <dbReference type="ARBA" id="ARBA00004651"/>
    </source>
</evidence>
<keyword evidence="4 11" id="KW-0812">Transmembrane</keyword>
<evidence type="ECO:0000256" key="2">
    <source>
        <dbReference type="ARBA" id="ARBA00022448"/>
    </source>
</evidence>
<feature type="transmembrane region" description="Helical" evidence="11">
    <location>
        <begin position="301"/>
        <end position="324"/>
    </location>
</feature>
<feature type="transmembrane region" description="Helical" evidence="11">
    <location>
        <begin position="419"/>
        <end position="440"/>
    </location>
</feature>
<dbReference type="AlphaFoldDB" id="A0A917F0C4"/>
<sequence length="567" mass="59785">MDFTILAVLAVLVLVAITVLAPRVGVAAPLLLVAAGVLISLVPGVPTAEVDPEIVLAGVLPPLLYASAVNMPALDFRRDLRTISGLSVVVVVVSAVSIGGLVSWLVSGLGFAEGTALGAILSPTDAVATSIVRRTGVAPRLITLLEGEALLNDATALVLLRSAVAAVAGSVSLLDVGIDFVQAVVVAVVIGVVVGGLSLGVRALVADATLASAISFVVPFIAYVPSERLGGSGLVAVVVAGLITGYRGVVELRAQDRLAEQVNWSTIAFLLESAVFLLMGLQVGPLVDDFRAENGSVGRLALLVVIGLASLMLVRAAYAGAVLLSQRRMLRSIPALRPRIDRFREYLSSPDAQRLSERRRTRAHASLVRHESDLRFYAEQPLGRRDGTVLVWAGMRGAVTLAAAQTLPSDTAQRPLLVLSAFAVAVLSLLVQGGSLAWLVRRLGVEADRSRTVSEQVDALTAAMTDLADQRCDDVARDGLDGVPVDDAAVRRARQESRLDRSTSWAGPEGPEQEDRIAAYARVRRAVLSDQRSTLVEIRASGRYDSEALTELLTRLDRAELALSTVE</sequence>
<protein>
    <submittedName>
        <fullName evidence="13">Peptidase</fullName>
    </submittedName>
</protein>
<dbReference type="PANTHER" id="PTHR10110:SF86">
    <property type="entry name" value="SODIUM_HYDROGEN EXCHANGER 7"/>
    <property type="match status" value="1"/>
</dbReference>
<feature type="transmembrane region" description="Helical" evidence="11">
    <location>
        <begin position="204"/>
        <end position="223"/>
    </location>
</feature>
<keyword evidence="5 11" id="KW-1133">Transmembrane helix</keyword>
<keyword evidence="6" id="KW-0915">Sodium</keyword>
<keyword evidence="3" id="KW-1003">Cell membrane</keyword>
<evidence type="ECO:0000256" key="11">
    <source>
        <dbReference type="SAM" id="Phobius"/>
    </source>
</evidence>
<feature type="region of interest" description="Disordered" evidence="10">
    <location>
        <begin position="491"/>
        <end position="513"/>
    </location>
</feature>
<feature type="transmembrane region" description="Helical" evidence="11">
    <location>
        <begin position="229"/>
        <end position="250"/>
    </location>
</feature>
<feature type="transmembrane region" description="Helical" evidence="11">
    <location>
        <begin position="86"/>
        <end position="106"/>
    </location>
</feature>
<evidence type="ECO:0000256" key="6">
    <source>
        <dbReference type="ARBA" id="ARBA00023053"/>
    </source>
</evidence>
<dbReference type="InterPro" id="IPR006153">
    <property type="entry name" value="Cation/H_exchanger_TM"/>
</dbReference>
<evidence type="ECO:0000256" key="10">
    <source>
        <dbReference type="SAM" id="MobiDB-lite"/>
    </source>
</evidence>
<accession>A0A917F0C4</accession>
<name>A0A917F0C4_9ACTN</name>
<feature type="transmembrane region" description="Helical" evidence="11">
    <location>
        <begin position="180"/>
        <end position="197"/>
    </location>
</feature>
<evidence type="ECO:0000313" key="13">
    <source>
        <dbReference type="EMBL" id="GGF35759.1"/>
    </source>
</evidence>
<dbReference type="EMBL" id="BMKQ01000001">
    <property type="protein sequence ID" value="GGF35759.1"/>
    <property type="molecule type" value="Genomic_DNA"/>
</dbReference>
<evidence type="ECO:0000256" key="9">
    <source>
        <dbReference type="ARBA" id="ARBA00023201"/>
    </source>
</evidence>
<dbReference type="GO" id="GO:0098719">
    <property type="term" value="P:sodium ion import across plasma membrane"/>
    <property type="evidence" value="ECO:0007669"/>
    <property type="project" value="TreeGrafter"/>
</dbReference>